<proteinExistence type="predicted"/>
<keyword evidence="1" id="KW-0472">Membrane</keyword>
<dbReference type="EMBL" id="SODA01000039">
    <property type="protein sequence ID" value="TDV97952.1"/>
    <property type="molecule type" value="Genomic_DNA"/>
</dbReference>
<comment type="caution">
    <text evidence="2">The sequence shown here is derived from an EMBL/GenBank/DDBJ whole genome shotgun (WGS) entry which is preliminary data.</text>
</comment>
<gene>
    <name evidence="2" type="ORF">C8C77_13915</name>
</gene>
<evidence type="ECO:0000313" key="2">
    <source>
        <dbReference type="EMBL" id="TDV97952.1"/>
    </source>
</evidence>
<evidence type="ECO:0000256" key="1">
    <source>
        <dbReference type="SAM" id="Phobius"/>
    </source>
</evidence>
<keyword evidence="1" id="KW-1133">Transmembrane helix</keyword>
<organism evidence="2 3">
    <name type="scientific">Halanaerobium saccharolyticum</name>
    <dbReference type="NCBI Taxonomy" id="43595"/>
    <lineage>
        <taxon>Bacteria</taxon>
        <taxon>Bacillati</taxon>
        <taxon>Bacillota</taxon>
        <taxon>Clostridia</taxon>
        <taxon>Halanaerobiales</taxon>
        <taxon>Halanaerobiaceae</taxon>
        <taxon>Halanaerobium</taxon>
    </lineage>
</organism>
<evidence type="ECO:0000313" key="3">
    <source>
        <dbReference type="Proteomes" id="UP000294697"/>
    </source>
</evidence>
<protein>
    <submittedName>
        <fullName evidence="2">Uncharacterized protein</fullName>
    </submittedName>
</protein>
<feature type="transmembrane region" description="Helical" evidence="1">
    <location>
        <begin position="12"/>
        <end position="35"/>
    </location>
</feature>
<accession>A0A4R7YKN8</accession>
<dbReference type="RefSeq" id="WP_166668565.1">
    <property type="nucleotide sequence ID" value="NZ_QLME01000036.1"/>
</dbReference>
<sequence length="58" mass="6525">MGKYIGIIERALILTLVTFGSTSSIAVIFTAKSIARFKKFADKKHFVEWGLFAVYLLL</sequence>
<keyword evidence="1" id="KW-0812">Transmembrane</keyword>
<dbReference type="Proteomes" id="UP000294697">
    <property type="component" value="Unassembled WGS sequence"/>
</dbReference>
<name>A0A4R7YKN8_9FIRM</name>
<reference evidence="2 3" key="1">
    <citation type="submission" date="2019-03" db="EMBL/GenBank/DDBJ databases">
        <title>Subsurface microbial communities from deep shales in Ohio and West Virginia, USA.</title>
        <authorList>
            <person name="Wrighton K."/>
        </authorList>
    </citation>
    <scope>NUCLEOTIDE SEQUENCE [LARGE SCALE GENOMIC DNA]</scope>
    <source>
        <strain evidence="2 3">MSL9.2</strain>
    </source>
</reference>
<dbReference type="AlphaFoldDB" id="A0A4R7YKN8"/>